<protein>
    <submittedName>
        <fullName evidence="1">Uncharacterized protein</fullName>
    </submittedName>
</protein>
<dbReference type="EMBL" id="FR872580">
    <property type="protein sequence ID" value="CCB85272.1"/>
    <property type="molecule type" value="Genomic_DNA"/>
</dbReference>
<name>F8KVX5_PARAV</name>
<accession>F8KVX5</accession>
<proteinExistence type="predicted"/>
<reference key="1">
    <citation type="journal article" date="2011" name="Mol. Biol. Evol.">
        <title>Unity in variety -- the pan-genome of the Chlamydiae.</title>
        <authorList>
            <person name="Collingro A."/>
            <person name="Tischler P."/>
            <person name="Weinmaier T."/>
            <person name="Penz T."/>
            <person name="Heinz E."/>
            <person name="Brunham R.C."/>
            <person name="Read T.D."/>
            <person name="Bavoil P.M."/>
            <person name="Sachse K."/>
            <person name="Kahane S."/>
            <person name="Friedman M.G."/>
            <person name="Rattei T."/>
            <person name="Myers G.S.A."/>
            <person name="Horn M."/>
        </authorList>
    </citation>
    <scope>NUCLEOTIDE SEQUENCE</scope>
    <source>
        <strain>UV7</strain>
    </source>
</reference>
<dbReference type="STRING" id="765952.PUV_03220"/>
<dbReference type="KEGG" id="puv:PUV_03220"/>
<evidence type="ECO:0000313" key="1">
    <source>
        <dbReference type="EMBL" id="CCB85272.1"/>
    </source>
</evidence>
<gene>
    <name evidence="1" type="ordered locus">PUV_03220</name>
</gene>
<dbReference type="AlphaFoldDB" id="F8KVX5"/>
<dbReference type="HOGENOM" id="CLU_1141725_0_0_0"/>
<reference evidence="1 2" key="2">
    <citation type="journal article" date="2011" name="Mol. Biol. Evol.">
        <title>Unity in variety--the pan-genome of the Chlamydiae.</title>
        <authorList>
            <person name="Collingro A."/>
            <person name="Tischler P."/>
            <person name="Weinmaier T."/>
            <person name="Penz T."/>
            <person name="Heinz E."/>
            <person name="Brunham R.C."/>
            <person name="Read T.D."/>
            <person name="Bavoil P.M."/>
            <person name="Sachse K."/>
            <person name="Kahane S."/>
            <person name="Friedman M.G."/>
            <person name="Rattei T."/>
            <person name="Myers G.S."/>
            <person name="Horn M."/>
        </authorList>
    </citation>
    <scope>NUCLEOTIDE SEQUENCE [LARGE SCALE GENOMIC DNA]</scope>
    <source>
        <strain evidence="2">UV7</strain>
    </source>
</reference>
<dbReference type="RefSeq" id="WP_006340485.1">
    <property type="nucleotide sequence ID" value="NC_015702.1"/>
</dbReference>
<evidence type="ECO:0000313" key="2">
    <source>
        <dbReference type="Proteomes" id="UP000000495"/>
    </source>
</evidence>
<keyword evidence="2" id="KW-1185">Reference proteome</keyword>
<sequence>MWNPFSSLQPQDRIVEQATHPLTDLVQAALLYYEESGIKIEFSRNRLHLMRPCVGQSFARMRDGSSYKDLKKLIADGRLVAKLYNPRDFPEIERIFEMAICGLRKYRKKTYSDHKDAKAMIEKVISGLNTAKMLYSPSNVILNDPLWSEQEWDLECSGQEAESEEDRQLRNIWEKEELEEFVRKAAFVWNNRKNKTPIVKSQCLGKKGELEALINSKVELYKCVFKQKLKHLATNGQPSHARV</sequence>
<organism evidence="1 2">
    <name type="scientific">Parachlamydia acanthamoebae (strain UV7)</name>
    <dbReference type="NCBI Taxonomy" id="765952"/>
    <lineage>
        <taxon>Bacteria</taxon>
        <taxon>Pseudomonadati</taxon>
        <taxon>Chlamydiota</taxon>
        <taxon>Chlamydiia</taxon>
        <taxon>Parachlamydiales</taxon>
        <taxon>Parachlamydiaceae</taxon>
        <taxon>Parachlamydia</taxon>
    </lineage>
</organism>
<dbReference type="Proteomes" id="UP000000495">
    <property type="component" value="Chromosome"/>
</dbReference>